<dbReference type="EMBL" id="SPQZ01000003">
    <property type="protein sequence ID" value="TFV98018.1"/>
    <property type="molecule type" value="Genomic_DNA"/>
</dbReference>
<sequence length="332" mass="36181">MVRSHGWQPDVLGRGYEQLTLPLADDSEGEVVATLVRRRGLPLELPGHGPAHGIDVLYVHGWSDYFFQTHVADYWHEKGARFFALDLRKYGRSLRPHQTPGFVTDLNTYDEDIEAALAAMGHSVHDDLGGRSLVLMGHSTGGLTLSLWAARHPHRTRGVVLNSAWLEFQASALGRQAIAPLTRAEARLNPLAPMPNVDLGFYTRAVSKAAGDGEWEYDDAWRPVRGFPVHPAWLSAIFSGQARVAAGLDIQAPVLSMMSDRSTIAPRWSAAMRSSDSVLVVDDIAARSLRLGSTVTVARIAGALHDVMLSAPPAREAAMAAITRWLSGYAPN</sequence>
<comment type="caution">
    <text evidence="2">The sequence shown here is derived from an EMBL/GenBank/DDBJ whole genome shotgun (WGS) entry which is preliminary data.</text>
</comment>
<dbReference type="InterPro" id="IPR029058">
    <property type="entry name" value="AB_hydrolase_fold"/>
</dbReference>
<feature type="domain" description="Serine aminopeptidase S33" evidence="1">
    <location>
        <begin position="56"/>
        <end position="265"/>
    </location>
</feature>
<evidence type="ECO:0000313" key="2">
    <source>
        <dbReference type="EMBL" id="TFV98018.1"/>
    </source>
</evidence>
<evidence type="ECO:0000259" key="1">
    <source>
        <dbReference type="Pfam" id="PF12146"/>
    </source>
</evidence>
<accession>A0A4Y9R1B7</accession>
<protein>
    <submittedName>
        <fullName evidence="2">Alpha/beta hydrolase</fullName>
    </submittedName>
</protein>
<dbReference type="GO" id="GO:0016787">
    <property type="term" value="F:hydrolase activity"/>
    <property type="evidence" value="ECO:0007669"/>
    <property type="project" value="UniProtKB-KW"/>
</dbReference>
<gene>
    <name evidence="2" type="ORF">E4M00_08185</name>
</gene>
<dbReference type="PANTHER" id="PTHR43194">
    <property type="entry name" value="HYDROLASE ALPHA/BETA FOLD FAMILY"/>
    <property type="match status" value="1"/>
</dbReference>
<dbReference type="SUPFAM" id="SSF53474">
    <property type="entry name" value="alpha/beta-Hydrolases"/>
    <property type="match status" value="1"/>
</dbReference>
<keyword evidence="2" id="KW-0378">Hydrolase</keyword>
<dbReference type="PANTHER" id="PTHR43194:SF2">
    <property type="entry name" value="PEROXISOMAL MEMBRANE PROTEIN LPX1"/>
    <property type="match status" value="1"/>
</dbReference>
<dbReference type="AlphaFoldDB" id="A0A4Y9R1B7"/>
<organism evidence="2 3">
    <name type="scientific">Orlajensenia leifsoniae</name>
    <dbReference type="NCBI Taxonomy" id="2561933"/>
    <lineage>
        <taxon>Bacteria</taxon>
        <taxon>Bacillati</taxon>
        <taxon>Actinomycetota</taxon>
        <taxon>Actinomycetes</taxon>
        <taxon>Micrococcales</taxon>
        <taxon>Microbacteriaceae</taxon>
        <taxon>Orlajensenia</taxon>
    </lineage>
</organism>
<evidence type="ECO:0000313" key="3">
    <source>
        <dbReference type="Proteomes" id="UP000298127"/>
    </source>
</evidence>
<dbReference type="InterPro" id="IPR050228">
    <property type="entry name" value="Carboxylesterase_BioH"/>
</dbReference>
<keyword evidence="3" id="KW-1185">Reference proteome</keyword>
<proteinExistence type="predicted"/>
<dbReference type="Proteomes" id="UP000298127">
    <property type="component" value="Unassembled WGS sequence"/>
</dbReference>
<name>A0A4Y9R1B7_9MICO</name>
<dbReference type="Pfam" id="PF12146">
    <property type="entry name" value="Hydrolase_4"/>
    <property type="match status" value="1"/>
</dbReference>
<dbReference type="Gene3D" id="3.40.50.1820">
    <property type="entry name" value="alpha/beta hydrolase"/>
    <property type="match status" value="1"/>
</dbReference>
<dbReference type="RefSeq" id="WP_135120031.1">
    <property type="nucleotide sequence ID" value="NZ_SPQZ01000003.1"/>
</dbReference>
<dbReference type="InterPro" id="IPR022742">
    <property type="entry name" value="Hydrolase_4"/>
</dbReference>
<reference evidence="2 3" key="1">
    <citation type="journal article" date="2018" name="J. Microbiol.">
        <title>Leifsonia flava sp. nov., a novel actinobacterium isolated from the rhizosphere of Aquilegia viridiflora.</title>
        <authorList>
            <person name="Cai Y."/>
            <person name="Tao W.Z."/>
            <person name="Ma Y.J."/>
            <person name="Cheng J."/>
            <person name="Zhang M.Y."/>
            <person name="Zhang Y.X."/>
        </authorList>
    </citation>
    <scope>NUCLEOTIDE SEQUENCE [LARGE SCALE GENOMIC DNA]</scope>
    <source>
        <strain evidence="2 3">SYP-B2174</strain>
    </source>
</reference>